<proteinExistence type="predicted"/>
<name>A0A147B748_9ACAR</name>
<dbReference type="GO" id="GO:0015074">
    <property type="term" value="P:DNA integration"/>
    <property type="evidence" value="ECO:0007669"/>
    <property type="project" value="InterPro"/>
</dbReference>
<dbReference type="SUPFAM" id="SSF53098">
    <property type="entry name" value="Ribonuclease H-like"/>
    <property type="match status" value="1"/>
</dbReference>
<dbReference type="AlphaFoldDB" id="A0A147B748"/>
<feature type="non-terminal residue" evidence="2">
    <location>
        <position position="1"/>
    </location>
</feature>
<dbReference type="InterPro" id="IPR012337">
    <property type="entry name" value="RNaseH-like_sf"/>
</dbReference>
<dbReference type="PANTHER" id="PTHR37984:SF5">
    <property type="entry name" value="PROTEIN NYNRIN-LIKE"/>
    <property type="match status" value="1"/>
</dbReference>
<dbReference type="Gene3D" id="3.30.420.10">
    <property type="entry name" value="Ribonuclease H-like superfamily/Ribonuclease H"/>
    <property type="match status" value="1"/>
</dbReference>
<dbReference type="InterPro" id="IPR001584">
    <property type="entry name" value="Integrase_cat-core"/>
</dbReference>
<dbReference type="EMBL" id="GEIB01001749">
    <property type="protein sequence ID" value="JAR86610.1"/>
    <property type="molecule type" value="Transcribed_RNA"/>
</dbReference>
<reference evidence="2" key="1">
    <citation type="submission" date="2016-03" db="EMBL/GenBank/DDBJ databases">
        <title>Gut transcriptome analysis on engorged females of Ornithodoros mimon (Acari: Argasidae) and phylogenetic inferences of soft ticks.</title>
        <authorList>
            <person name="Landulfo G.A."/>
            <person name="Giovanni D."/>
            <person name="Carvalho E."/>
            <person name="Junqueira-de-Azevedo I."/>
            <person name="Patane J."/>
            <person name="Mendoca R."/>
            <person name="Barros-Battesti D."/>
        </authorList>
    </citation>
    <scope>NUCLEOTIDE SEQUENCE</scope>
    <source>
        <strain evidence="2">Females</strain>
        <tissue evidence="2">Gut</tissue>
    </source>
</reference>
<dbReference type="InterPro" id="IPR036397">
    <property type="entry name" value="RNaseH_sf"/>
</dbReference>
<evidence type="ECO:0000313" key="2">
    <source>
        <dbReference type="EMBL" id="JAR86610.1"/>
    </source>
</evidence>
<protein>
    <submittedName>
        <fullName evidence="2">Poly</fullName>
    </submittedName>
</protein>
<feature type="domain" description="Integrase catalytic" evidence="1">
    <location>
        <begin position="1"/>
        <end position="121"/>
    </location>
</feature>
<organism evidence="2">
    <name type="scientific">Alectorobius mimon</name>
    <dbReference type="NCBI Taxonomy" id="360319"/>
    <lineage>
        <taxon>Eukaryota</taxon>
        <taxon>Metazoa</taxon>
        <taxon>Ecdysozoa</taxon>
        <taxon>Arthropoda</taxon>
        <taxon>Chelicerata</taxon>
        <taxon>Arachnida</taxon>
        <taxon>Acari</taxon>
        <taxon>Parasitiformes</taxon>
        <taxon>Ixodida</taxon>
        <taxon>Ixodoidea</taxon>
        <taxon>Argasidae</taxon>
        <taxon>Ornithodorinae</taxon>
        <taxon>Alectorobius</taxon>
    </lineage>
</organism>
<dbReference type="InterPro" id="IPR050951">
    <property type="entry name" value="Retrovirus_Pol_polyprotein"/>
</dbReference>
<dbReference type="PANTHER" id="PTHR37984">
    <property type="entry name" value="PROTEIN CBG26694"/>
    <property type="match status" value="1"/>
</dbReference>
<sequence length="151" mass="16989">PVVETIRSTSAEQVLPKLRQIFALFSTPDVVKSDNGPPFNSKAMSSLATELNFNHRKVTPYWPQANGTVERFMKPLVKLIQTAHIEEKHLAAELHAYLTSYRQTPHITTGYTPHSLMFGRDPKGLLPTPPLQGPVIPADDPKKECYESIRR</sequence>
<dbReference type="GO" id="GO:0003676">
    <property type="term" value="F:nucleic acid binding"/>
    <property type="evidence" value="ECO:0007669"/>
    <property type="project" value="InterPro"/>
</dbReference>
<dbReference type="PROSITE" id="PS50994">
    <property type="entry name" value="INTEGRASE"/>
    <property type="match status" value="1"/>
</dbReference>
<accession>A0A147B748</accession>
<evidence type="ECO:0000259" key="1">
    <source>
        <dbReference type="PROSITE" id="PS50994"/>
    </source>
</evidence>